<gene>
    <name evidence="2" type="ORF">B0H17DRAFT_1155544</name>
</gene>
<proteinExistence type="predicted"/>
<dbReference type="Proteomes" id="UP001221757">
    <property type="component" value="Unassembled WGS sequence"/>
</dbReference>
<comment type="caution">
    <text evidence="2">The sequence shown here is derived from an EMBL/GenBank/DDBJ whole genome shotgun (WGS) entry which is preliminary data.</text>
</comment>
<feature type="compositionally biased region" description="Low complexity" evidence="1">
    <location>
        <begin position="366"/>
        <end position="375"/>
    </location>
</feature>
<dbReference type="EMBL" id="JARKIE010000002">
    <property type="protein sequence ID" value="KAJ7709605.1"/>
    <property type="molecule type" value="Genomic_DNA"/>
</dbReference>
<reference evidence="2" key="1">
    <citation type="submission" date="2023-03" db="EMBL/GenBank/DDBJ databases">
        <title>Massive genome expansion in bonnet fungi (Mycena s.s.) driven by repeated elements and novel gene families across ecological guilds.</title>
        <authorList>
            <consortium name="Lawrence Berkeley National Laboratory"/>
            <person name="Harder C.B."/>
            <person name="Miyauchi S."/>
            <person name="Viragh M."/>
            <person name="Kuo A."/>
            <person name="Thoen E."/>
            <person name="Andreopoulos B."/>
            <person name="Lu D."/>
            <person name="Skrede I."/>
            <person name="Drula E."/>
            <person name="Henrissat B."/>
            <person name="Morin E."/>
            <person name="Kohler A."/>
            <person name="Barry K."/>
            <person name="LaButti K."/>
            <person name="Morin E."/>
            <person name="Salamov A."/>
            <person name="Lipzen A."/>
            <person name="Mereny Z."/>
            <person name="Hegedus B."/>
            <person name="Baldrian P."/>
            <person name="Stursova M."/>
            <person name="Weitz H."/>
            <person name="Taylor A."/>
            <person name="Grigoriev I.V."/>
            <person name="Nagy L.G."/>
            <person name="Martin F."/>
            <person name="Kauserud H."/>
        </authorList>
    </citation>
    <scope>NUCLEOTIDE SEQUENCE</scope>
    <source>
        <strain evidence="2">CBHHK067</strain>
    </source>
</reference>
<feature type="compositionally biased region" description="Low complexity" evidence="1">
    <location>
        <begin position="78"/>
        <end position="90"/>
    </location>
</feature>
<feature type="region of interest" description="Disordered" evidence="1">
    <location>
        <begin position="262"/>
        <end position="421"/>
    </location>
</feature>
<evidence type="ECO:0000256" key="1">
    <source>
        <dbReference type="SAM" id="MobiDB-lite"/>
    </source>
</evidence>
<dbReference type="AlphaFoldDB" id="A0AAD7H162"/>
<sequence length="421" mass="44923">MFEDICLSCGKEVADGRPYCNDVCQNGDLTSPSLSSASSAFSSPHLAYAHGQDVPALVPSALGRALRAYTAHDRYSASSSSASSTSWSVVTDDEDPGEYDLVEFDGLSHSSNPGLSYARRPSGTNNRSTFPHLHRRTDSTESAALICSLPQSAPSERLCPPGDDDDLLLDDSYASDFAPEDPARAPPVPSTSTGTTKARRKRNRASLPAYFSMLQIGASTVAAALPPPYPQASPISTSSGYTLTRPSPPTPKLSVIAGLAHAHARTAPPSAAIQPPPQFPSVQQQHQTPRGRRRESAASPRRLSSSSRSPSPARRRDSDEKVADWSSALARERGRAVRRNSSPPPQMQMLKGSASPLIIDLRRTASRSGSGSGSRVRTRGRARAEELDGPWSPEHPGMGHGRSGLISRARRGVEDSSWVPL</sequence>
<evidence type="ECO:0000313" key="3">
    <source>
        <dbReference type="Proteomes" id="UP001221757"/>
    </source>
</evidence>
<keyword evidence="3" id="KW-1185">Reference proteome</keyword>
<name>A0AAD7H162_MYCRO</name>
<feature type="compositionally biased region" description="Basic and acidic residues" evidence="1">
    <location>
        <begin position="314"/>
        <end position="323"/>
    </location>
</feature>
<feature type="region of interest" description="Disordered" evidence="1">
    <location>
        <begin position="78"/>
        <end position="137"/>
    </location>
</feature>
<feature type="compositionally biased region" description="Acidic residues" evidence="1">
    <location>
        <begin position="91"/>
        <end position="103"/>
    </location>
</feature>
<feature type="region of interest" description="Disordered" evidence="1">
    <location>
        <begin position="152"/>
        <end position="202"/>
    </location>
</feature>
<protein>
    <submittedName>
        <fullName evidence="2">Uncharacterized protein</fullName>
    </submittedName>
</protein>
<accession>A0AAD7H162</accession>
<organism evidence="2 3">
    <name type="scientific">Mycena rosella</name>
    <name type="common">Pink bonnet</name>
    <name type="synonym">Agaricus rosellus</name>
    <dbReference type="NCBI Taxonomy" id="1033263"/>
    <lineage>
        <taxon>Eukaryota</taxon>
        <taxon>Fungi</taxon>
        <taxon>Dikarya</taxon>
        <taxon>Basidiomycota</taxon>
        <taxon>Agaricomycotina</taxon>
        <taxon>Agaricomycetes</taxon>
        <taxon>Agaricomycetidae</taxon>
        <taxon>Agaricales</taxon>
        <taxon>Marasmiineae</taxon>
        <taxon>Mycenaceae</taxon>
        <taxon>Mycena</taxon>
    </lineage>
</organism>
<evidence type="ECO:0000313" key="2">
    <source>
        <dbReference type="EMBL" id="KAJ7709605.1"/>
    </source>
</evidence>
<feature type="compositionally biased region" description="Low complexity" evidence="1">
    <location>
        <begin position="297"/>
        <end position="312"/>
    </location>
</feature>